<evidence type="ECO:0000313" key="2">
    <source>
        <dbReference type="Proteomes" id="UP001163321"/>
    </source>
</evidence>
<name>A0ACC0WK40_9STRA</name>
<proteinExistence type="predicted"/>
<dbReference type="EMBL" id="CM047591">
    <property type="protein sequence ID" value="KAI9918394.1"/>
    <property type="molecule type" value="Genomic_DNA"/>
</dbReference>
<comment type="caution">
    <text evidence="1">The sequence shown here is derived from an EMBL/GenBank/DDBJ whole genome shotgun (WGS) entry which is preliminary data.</text>
</comment>
<protein>
    <submittedName>
        <fullName evidence="1">Uncharacterized protein</fullName>
    </submittedName>
</protein>
<sequence length="84" mass="9887">MMKFQLCWHCLKDPGGFRVLFYLTQPQYLESGVVHLDRRQVLNKETNISLNILQVTNARTVEIRVTIPEPRRYSAFQLSHVVLE</sequence>
<accession>A0ACC0WK40</accession>
<keyword evidence="2" id="KW-1185">Reference proteome</keyword>
<evidence type="ECO:0000313" key="1">
    <source>
        <dbReference type="EMBL" id="KAI9918394.1"/>
    </source>
</evidence>
<dbReference type="Proteomes" id="UP001163321">
    <property type="component" value="Chromosome 12"/>
</dbReference>
<organism evidence="1 2">
    <name type="scientific">Peronosclerospora sorghi</name>
    <dbReference type="NCBI Taxonomy" id="230839"/>
    <lineage>
        <taxon>Eukaryota</taxon>
        <taxon>Sar</taxon>
        <taxon>Stramenopiles</taxon>
        <taxon>Oomycota</taxon>
        <taxon>Peronosporomycetes</taxon>
        <taxon>Peronosporales</taxon>
        <taxon>Peronosporaceae</taxon>
        <taxon>Peronosclerospora</taxon>
    </lineage>
</organism>
<reference evidence="1 2" key="1">
    <citation type="journal article" date="2022" name="bioRxiv">
        <title>The genome of the oomycete Peronosclerospora sorghi, a cosmopolitan pathogen of maize and sorghum, is inflated with dispersed pseudogenes.</title>
        <authorList>
            <person name="Fletcher K."/>
            <person name="Martin F."/>
            <person name="Isakeit T."/>
            <person name="Cavanaugh K."/>
            <person name="Magill C."/>
            <person name="Michelmore R."/>
        </authorList>
    </citation>
    <scope>NUCLEOTIDE SEQUENCE [LARGE SCALE GENOMIC DNA]</scope>
    <source>
        <strain evidence="1">P6</strain>
    </source>
</reference>
<gene>
    <name evidence="1" type="ORF">PsorP6_011652</name>
</gene>